<dbReference type="Proteomes" id="UP000316621">
    <property type="component" value="Chromosome 11"/>
</dbReference>
<accession>A0A4Y7LL47</accession>
<evidence type="ECO:0000313" key="1">
    <source>
        <dbReference type="EMBL" id="RZC84859.1"/>
    </source>
</evidence>
<keyword evidence="2" id="KW-1185">Reference proteome</keyword>
<sequence>MEKPHYWSLMDELGKFPGVFQGSSGDDQNVNGGGGGKLGSGLILMMRRMEGPIQIRKPDQPLHLNQRKGRHGRGILLSWHGGAGLYKHSNSLAGTLDFLMASVRKSALRMGTSKCNVVSTTARDQFYGEQTTFKAALYSNCFEYSTATD</sequence>
<dbReference type="EMBL" id="CM010725">
    <property type="protein sequence ID" value="RZC84859.1"/>
    <property type="molecule type" value="Genomic_DNA"/>
</dbReference>
<organism evidence="1 2">
    <name type="scientific">Papaver somniferum</name>
    <name type="common">Opium poppy</name>
    <dbReference type="NCBI Taxonomy" id="3469"/>
    <lineage>
        <taxon>Eukaryota</taxon>
        <taxon>Viridiplantae</taxon>
        <taxon>Streptophyta</taxon>
        <taxon>Embryophyta</taxon>
        <taxon>Tracheophyta</taxon>
        <taxon>Spermatophyta</taxon>
        <taxon>Magnoliopsida</taxon>
        <taxon>Ranunculales</taxon>
        <taxon>Papaveraceae</taxon>
        <taxon>Papaveroideae</taxon>
        <taxon>Papaver</taxon>
    </lineage>
</organism>
<name>A0A4Y7LL47_PAPSO</name>
<dbReference type="AlphaFoldDB" id="A0A4Y7LL47"/>
<reference evidence="1 2" key="1">
    <citation type="journal article" date="2018" name="Science">
        <title>The opium poppy genome and morphinan production.</title>
        <authorList>
            <person name="Guo L."/>
            <person name="Winzer T."/>
            <person name="Yang X."/>
            <person name="Li Y."/>
            <person name="Ning Z."/>
            <person name="He Z."/>
            <person name="Teodor R."/>
            <person name="Lu Y."/>
            <person name="Bowser T.A."/>
            <person name="Graham I.A."/>
            <person name="Ye K."/>
        </authorList>
    </citation>
    <scope>NUCLEOTIDE SEQUENCE [LARGE SCALE GENOMIC DNA]</scope>
    <source>
        <strain evidence="2">cv. HN1</strain>
        <tissue evidence="1">Leaves</tissue>
    </source>
</reference>
<dbReference type="Gramene" id="RZC84859">
    <property type="protein sequence ID" value="RZC84859"/>
    <property type="gene ID" value="C5167_047647"/>
</dbReference>
<protein>
    <submittedName>
        <fullName evidence="1">Uncharacterized protein</fullName>
    </submittedName>
</protein>
<proteinExistence type="predicted"/>
<gene>
    <name evidence="1" type="ORF">C5167_047647</name>
</gene>
<evidence type="ECO:0000313" key="2">
    <source>
        <dbReference type="Proteomes" id="UP000316621"/>
    </source>
</evidence>